<reference evidence="2" key="1">
    <citation type="submission" date="2014-02" db="EMBL/GenBank/DDBJ databases">
        <title>Expanding our view of genomic diversity in Candidatus Accumulibacter clades.</title>
        <authorList>
            <person name="Skennerton C.T."/>
            <person name="Barr J.J."/>
            <person name="Slater F.R."/>
            <person name="Bond P.L."/>
            <person name="Tyson G.W."/>
        </authorList>
    </citation>
    <scope>NUCLEOTIDE SEQUENCE [LARGE SCALE GENOMIC DNA]</scope>
</reference>
<accession>A0A011R096</accession>
<keyword evidence="3" id="KW-1185">Reference proteome</keyword>
<evidence type="ECO:0000259" key="1">
    <source>
        <dbReference type="Pfam" id="PF01935"/>
    </source>
</evidence>
<evidence type="ECO:0000313" key="2">
    <source>
        <dbReference type="EMBL" id="EXI84544.1"/>
    </source>
</evidence>
<dbReference type="SUPFAM" id="SSF52540">
    <property type="entry name" value="P-loop containing nucleoside triphosphate hydrolases"/>
    <property type="match status" value="1"/>
</dbReference>
<gene>
    <name evidence="2" type="ORF">AW11_03841</name>
</gene>
<dbReference type="InterPro" id="IPR027417">
    <property type="entry name" value="P-loop_NTPase"/>
</dbReference>
<organism evidence="2 3">
    <name type="scientific">Accumulibacter regalis</name>
    <dbReference type="NCBI Taxonomy" id="522306"/>
    <lineage>
        <taxon>Bacteria</taxon>
        <taxon>Pseudomonadati</taxon>
        <taxon>Pseudomonadota</taxon>
        <taxon>Betaproteobacteria</taxon>
        <taxon>Candidatus Accumulibacter</taxon>
    </lineage>
</organism>
<dbReference type="Gene3D" id="3.40.50.300">
    <property type="entry name" value="P-loop containing nucleotide triphosphate hydrolases"/>
    <property type="match status" value="1"/>
</dbReference>
<dbReference type="AlphaFoldDB" id="A0A011R096"/>
<feature type="domain" description="Helicase HerA central" evidence="1">
    <location>
        <begin position="155"/>
        <end position="296"/>
    </location>
</feature>
<dbReference type="InterPro" id="IPR008571">
    <property type="entry name" value="HerA-like"/>
</dbReference>
<protein>
    <recommendedName>
        <fullName evidence="1">Helicase HerA central domain-containing protein</fullName>
    </recommendedName>
</protein>
<proteinExistence type="predicted"/>
<dbReference type="Pfam" id="PF01935">
    <property type="entry name" value="DUF87"/>
    <property type="match status" value="1"/>
</dbReference>
<dbReference type="PANTHER" id="PTHR42957">
    <property type="entry name" value="HELICASE MJ1565-RELATED"/>
    <property type="match status" value="1"/>
</dbReference>
<comment type="caution">
    <text evidence="2">The sequence shown here is derived from an EMBL/GenBank/DDBJ whole genome shotgun (WGS) entry which is preliminary data.</text>
</comment>
<dbReference type="InterPro" id="IPR002789">
    <property type="entry name" value="HerA_central"/>
</dbReference>
<dbReference type="PANTHER" id="PTHR42957:SF1">
    <property type="entry name" value="HELICASE MJ1565-RELATED"/>
    <property type="match status" value="1"/>
</dbReference>
<sequence length="385" mass="40681">MASPVELLAGLVVGTVESVAPDDVRVVLDPDAPLSTSFNTGTPASFPRLNGYILIPNEAGATVGFVSWMGIERSPYPKRSSSNDLGLVDLPFPARKMSVSPVGTLRTRRDRATGRNVHELSRGVVAFPSVGDQVLIPTPDQVAAIVGANDRERRVKIGSSPMAADTPVLVDPDKIFGRHLAVLGNTGSGKSCSVAGLVRWSLEAAKEARAKSGQAGGPNARFIVLDPNGEYANAFSDLGDSARLFRVPPVAVDEKALGVPAWMWNGHEWGAVAHAQPGAQRPLLLQGIRELKSGQTEGVPREAVIGRYVSSYSIRLSAMLTQGSQAFAGSHRARFDCARLLEAIASDMASFAESIVEGVESAQLVSISEMATEVVTQSSQLSMNA</sequence>
<dbReference type="eggNOG" id="COG0433">
    <property type="taxonomic scope" value="Bacteria"/>
</dbReference>
<name>A0A011R096_ACCRE</name>
<dbReference type="EMBL" id="JEMY01000068">
    <property type="protein sequence ID" value="EXI84544.1"/>
    <property type="molecule type" value="Genomic_DNA"/>
</dbReference>
<dbReference type="STRING" id="1454004.AW11_03841"/>
<evidence type="ECO:0000313" key="3">
    <source>
        <dbReference type="Proteomes" id="UP000022141"/>
    </source>
</evidence>
<dbReference type="Proteomes" id="UP000022141">
    <property type="component" value="Unassembled WGS sequence"/>
</dbReference>